<keyword evidence="2" id="KW-1185">Reference proteome</keyword>
<sequence>MPPKSKNMHAETIKHLWDIGIRNASEIKQRTNIPTSTIYYNIVKLKKTGSIAHKKRQGRPKKITAESSRAIAQFVRRNPSVSSRTLANKLFKKGVK</sequence>
<gene>
    <name evidence="1" type="ORF">DERYTH_LOCUS28011</name>
</gene>
<evidence type="ECO:0000313" key="1">
    <source>
        <dbReference type="EMBL" id="CAG8825997.1"/>
    </source>
</evidence>
<proteinExistence type="predicted"/>
<dbReference type="SUPFAM" id="SSF46689">
    <property type="entry name" value="Homeodomain-like"/>
    <property type="match status" value="1"/>
</dbReference>
<name>A0A9N9KFQ8_9GLOM</name>
<dbReference type="Proteomes" id="UP000789405">
    <property type="component" value="Unassembled WGS sequence"/>
</dbReference>
<feature type="non-terminal residue" evidence="1">
    <location>
        <position position="96"/>
    </location>
</feature>
<evidence type="ECO:0000313" key="2">
    <source>
        <dbReference type="Proteomes" id="UP000789405"/>
    </source>
</evidence>
<comment type="caution">
    <text evidence="1">The sequence shown here is derived from an EMBL/GenBank/DDBJ whole genome shotgun (WGS) entry which is preliminary data.</text>
</comment>
<organism evidence="1 2">
    <name type="scientific">Dentiscutata erythropus</name>
    <dbReference type="NCBI Taxonomy" id="1348616"/>
    <lineage>
        <taxon>Eukaryota</taxon>
        <taxon>Fungi</taxon>
        <taxon>Fungi incertae sedis</taxon>
        <taxon>Mucoromycota</taxon>
        <taxon>Glomeromycotina</taxon>
        <taxon>Glomeromycetes</taxon>
        <taxon>Diversisporales</taxon>
        <taxon>Gigasporaceae</taxon>
        <taxon>Dentiscutata</taxon>
    </lineage>
</organism>
<protein>
    <submittedName>
        <fullName evidence="1">25571_t:CDS:1</fullName>
    </submittedName>
</protein>
<dbReference type="EMBL" id="CAJVPY010067413">
    <property type="protein sequence ID" value="CAG8825997.1"/>
    <property type="molecule type" value="Genomic_DNA"/>
</dbReference>
<reference evidence="1" key="1">
    <citation type="submission" date="2021-06" db="EMBL/GenBank/DDBJ databases">
        <authorList>
            <person name="Kallberg Y."/>
            <person name="Tangrot J."/>
            <person name="Rosling A."/>
        </authorList>
    </citation>
    <scope>NUCLEOTIDE SEQUENCE</scope>
    <source>
        <strain evidence="1">MA453B</strain>
    </source>
</reference>
<accession>A0A9N9KFQ8</accession>
<dbReference type="AlphaFoldDB" id="A0A9N9KFQ8"/>
<dbReference type="InterPro" id="IPR036388">
    <property type="entry name" value="WH-like_DNA-bd_sf"/>
</dbReference>
<dbReference type="OrthoDB" id="2420879at2759"/>
<dbReference type="InterPro" id="IPR009057">
    <property type="entry name" value="Homeodomain-like_sf"/>
</dbReference>
<dbReference type="Gene3D" id="1.10.10.10">
    <property type="entry name" value="Winged helix-like DNA-binding domain superfamily/Winged helix DNA-binding domain"/>
    <property type="match status" value="1"/>
</dbReference>